<dbReference type="RefSeq" id="WP_135590761.1">
    <property type="nucleotide sequence ID" value="NZ_RQEZ01000088.1"/>
</dbReference>
<evidence type="ECO:0000256" key="1">
    <source>
        <dbReference type="SAM" id="Phobius"/>
    </source>
</evidence>
<gene>
    <name evidence="3" type="ORF">EHQ17_19480</name>
</gene>
<evidence type="ECO:0000313" key="4">
    <source>
        <dbReference type="Proteomes" id="UP000298277"/>
    </source>
</evidence>
<comment type="caution">
    <text evidence="3">The sequence shown here is derived from an EMBL/GenBank/DDBJ whole genome shotgun (WGS) entry which is preliminary data.</text>
</comment>
<organism evidence="3 4">
    <name type="scientific">Leptospira gomenensis</name>
    <dbReference type="NCBI Taxonomy" id="2484974"/>
    <lineage>
        <taxon>Bacteria</taxon>
        <taxon>Pseudomonadati</taxon>
        <taxon>Spirochaetota</taxon>
        <taxon>Spirochaetia</taxon>
        <taxon>Leptospirales</taxon>
        <taxon>Leptospiraceae</taxon>
        <taxon>Leptospira</taxon>
    </lineage>
</organism>
<dbReference type="Proteomes" id="UP000298277">
    <property type="component" value="Unassembled WGS sequence"/>
</dbReference>
<accession>A0A5F1Y567</accession>
<keyword evidence="4" id="KW-1185">Reference proteome</keyword>
<evidence type="ECO:0000313" key="3">
    <source>
        <dbReference type="EMBL" id="TGK27552.1"/>
    </source>
</evidence>
<keyword evidence="1" id="KW-0812">Transmembrane</keyword>
<keyword evidence="1" id="KW-0472">Membrane</keyword>
<feature type="domain" description="Uncharacterized protein YyaB-like PH" evidence="2">
    <location>
        <begin position="66"/>
        <end position="138"/>
    </location>
</feature>
<feature type="transmembrane region" description="Helical" evidence="1">
    <location>
        <begin position="12"/>
        <end position="36"/>
    </location>
</feature>
<protein>
    <recommendedName>
        <fullName evidence="2">Uncharacterized protein YyaB-like PH domain-containing protein</fullName>
    </recommendedName>
</protein>
<evidence type="ECO:0000259" key="2">
    <source>
        <dbReference type="Pfam" id="PF06713"/>
    </source>
</evidence>
<proteinExistence type="predicted"/>
<dbReference type="GO" id="GO:0030153">
    <property type="term" value="P:bacteriocin immunity"/>
    <property type="evidence" value="ECO:0007669"/>
    <property type="project" value="InterPro"/>
</dbReference>
<dbReference type="Pfam" id="PF06713">
    <property type="entry name" value="bPH_4"/>
    <property type="match status" value="1"/>
</dbReference>
<feature type="transmembrane region" description="Helical" evidence="1">
    <location>
        <begin position="42"/>
        <end position="63"/>
    </location>
</feature>
<dbReference type="OrthoDB" id="1261156at2"/>
<reference evidence="3" key="1">
    <citation type="journal article" date="2019" name="PLoS Negl. Trop. Dis.">
        <title>Revisiting the worldwide diversity of Leptospira species in the environment.</title>
        <authorList>
            <person name="Vincent A.T."/>
            <person name="Schiettekatte O."/>
            <person name="Bourhy P."/>
            <person name="Veyrier F.J."/>
            <person name="Picardeau M."/>
        </authorList>
    </citation>
    <scope>NUCLEOTIDE SEQUENCE [LARGE SCALE GENOMIC DNA]</scope>
    <source>
        <strain evidence="3">201800299</strain>
    </source>
</reference>
<dbReference type="AlphaFoldDB" id="A0A5F1Y567"/>
<sequence length="152" mass="16950">MDSIYKSKVDWWLGAIVLTLFGGGLLSVCAGIYSLFYGDSTIVPWSMLAAGLGTVSFILVLVYPIEYRLTQSEIIIKSGLIRWKYPYGMITGARPTKNPLSSPALSLDRIRIEYKGKMGFFMISPIDKETFLKDLANRAIHLSYKNGVVEIS</sequence>
<dbReference type="InterPro" id="IPR009589">
    <property type="entry name" value="PH_YyaB-like"/>
</dbReference>
<dbReference type="EMBL" id="RQFA01000088">
    <property type="protein sequence ID" value="TGK27552.1"/>
    <property type="molecule type" value="Genomic_DNA"/>
</dbReference>
<keyword evidence="1" id="KW-1133">Transmembrane helix</keyword>
<name>A0A5F1Y567_9LEPT</name>